<name>A0ABU1IWV3_9BACL</name>
<dbReference type="RefSeq" id="WP_188773669.1">
    <property type="nucleotide sequence ID" value="NZ_BMMB01000001.1"/>
</dbReference>
<dbReference type="EMBL" id="JAVDQH010000004">
    <property type="protein sequence ID" value="MDR6243485.1"/>
    <property type="molecule type" value="Genomic_DNA"/>
</dbReference>
<reference evidence="2 3" key="1">
    <citation type="submission" date="2023-07" db="EMBL/GenBank/DDBJ databases">
        <title>Genomic Encyclopedia of Type Strains, Phase IV (KMG-IV): sequencing the most valuable type-strain genomes for metagenomic binning, comparative biology and taxonomic classification.</title>
        <authorList>
            <person name="Goeker M."/>
        </authorList>
    </citation>
    <scope>NUCLEOTIDE SEQUENCE [LARGE SCALE GENOMIC DNA]</scope>
    <source>
        <strain evidence="2 3">DSM 22170</strain>
    </source>
</reference>
<dbReference type="SMART" id="SM00400">
    <property type="entry name" value="ZnF_CHCC"/>
    <property type="match status" value="1"/>
</dbReference>
<dbReference type="Proteomes" id="UP001185028">
    <property type="component" value="Unassembled WGS sequence"/>
</dbReference>
<gene>
    <name evidence="2" type="ORF">JOC58_001372</name>
</gene>
<evidence type="ECO:0000313" key="2">
    <source>
        <dbReference type="EMBL" id="MDR6243485.1"/>
    </source>
</evidence>
<proteinExistence type="predicted"/>
<keyword evidence="3" id="KW-1185">Reference proteome</keyword>
<dbReference type="InterPro" id="IPR036977">
    <property type="entry name" value="DNA_primase_Znf_CHC2"/>
</dbReference>
<comment type="caution">
    <text evidence="2">The sequence shown here is derived from an EMBL/GenBank/DDBJ whole genome shotgun (WGS) entry which is preliminary data.</text>
</comment>
<protein>
    <recommendedName>
        <fullName evidence="1">Zinc finger CHC2-type domain-containing protein</fullName>
    </recommendedName>
</protein>
<evidence type="ECO:0000313" key="3">
    <source>
        <dbReference type="Proteomes" id="UP001185028"/>
    </source>
</evidence>
<evidence type="ECO:0000259" key="1">
    <source>
        <dbReference type="SMART" id="SM00400"/>
    </source>
</evidence>
<organism evidence="2 3">
    <name type="scientific">Paenibacillus hunanensis</name>
    <dbReference type="NCBI Taxonomy" id="539262"/>
    <lineage>
        <taxon>Bacteria</taxon>
        <taxon>Bacillati</taxon>
        <taxon>Bacillota</taxon>
        <taxon>Bacilli</taxon>
        <taxon>Bacillales</taxon>
        <taxon>Paenibacillaceae</taxon>
        <taxon>Paenibacillus</taxon>
    </lineage>
</organism>
<sequence>MLPSIVEIAEQHGLIMDSSSRNREEVKCKCPFCHEDSKPNKERRYYLSLNSKDQVFKCWFCGERGGVFRFISLLDQLPEAEVVQYYRKRKTVHPVERLTSHQRHLLRQWLGGKEPDWLKMRVRDAAYYKRSLDLLWEDWQEFVACEQQHAYFELILGIQCQKYPVYVERIQKREKQIDVNLLQYVCETYSMAQRPEWTCAIEQRVEQMLIEIQISEMANSRTNGG</sequence>
<feature type="domain" description="Zinc finger CHC2-type" evidence="1">
    <location>
        <begin position="26"/>
        <end position="87"/>
    </location>
</feature>
<dbReference type="InterPro" id="IPR002694">
    <property type="entry name" value="Znf_CHC2"/>
</dbReference>
<accession>A0ABU1IWV3</accession>
<dbReference type="Gene3D" id="3.90.580.10">
    <property type="entry name" value="Zinc finger, CHC2-type domain"/>
    <property type="match status" value="1"/>
</dbReference>
<dbReference type="SUPFAM" id="SSF57783">
    <property type="entry name" value="Zinc beta-ribbon"/>
    <property type="match status" value="1"/>
</dbReference>